<proteinExistence type="predicted"/>
<accession>A0A6N6VKP5</accession>
<feature type="transmembrane region" description="Helical" evidence="2">
    <location>
        <begin position="171"/>
        <end position="193"/>
    </location>
</feature>
<feature type="transmembrane region" description="Helical" evidence="2">
    <location>
        <begin position="139"/>
        <end position="159"/>
    </location>
</feature>
<evidence type="ECO:0000259" key="3">
    <source>
        <dbReference type="Pfam" id="PF01757"/>
    </source>
</evidence>
<dbReference type="GO" id="GO:0016020">
    <property type="term" value="C:membrane"/>
    <property type="evidence" value="ECO:0007669"/>
    <property type="project" value="TreeGrafter"/>
</dbReference>
<keyword evidence="2" id="KW-0812">Transmembrane</keyword>
<keyword evidence="4" id="KW-0808">Transferase</keyword>
<name>A0A6N6VKP5_9HYPH</name>
<dbReference type="Pfam" id="PF01757">
    <property type="entry name" value="Acyl_transf_3"/>
    <property type="match status" value="1"/>
</dbReference>
<evidence type="ECO:0000313" key="5">
    <source>
        <dbReference type="Proteomes" id="UP000468901"/>
    </source>
</evidence>
<feature type="region of interest" description="Disordered" evidence="1">
    <location>
        <begin position="267"/>
        <end position="287"/>
    </location>
</feature>
<dbReference type="PANTHER" id="PTHR23028">
    <property type="entry name" value="ACETYLTRANSFERASE"/>
    <property type="match status" value="1"/>
</dbReference>
<feature type="transmembrane region" description="Helical" evidence="2">
    <location>
        <begin position="36"/>
        <end position="54"/>
    </location>
</feature>
<feature type="transmembrane region" description="Helical" evidence="2">
    <location>
        <begin position="12"/>
        <end position="30"/>
    </location>
</feature>
<evidence type="ECO:0000313" key="4">
    <source>
        <dbReference type="EMBL" id="KAB7741105.1"/>
    </source>
</evidence>
<dbReference type="InterPro" id="IPR050879">
    <property type="entry name" value="Acyltransferase_3"/>
</dbReference>
<dbReference type="GO" id="GO:0016747">
    <property type="term" value="F:acyltransferase activity, transferring groups other than amino-acyl groups"/>
    <property type="evidence" value="ECO:0007669"/>
    <property type="project" value="InterPro"/>
</dbReference>
<organism evidence="4 5">
    <name type="scientific">Parvibaculum sedimenti</name>
    <dbReference type="NCBI Taxonomy" id="2608632"/>
    <lineage>
        <taxon>Bacteria</taxon>
        <taxon>Pseudomonadati</taxon>
        <taxon>Pseudomonadota</taxon>
        <taxon>Alphaproteobacteria</taxon>
        <taxon>Hyphomicrobiales</taxon>
        <taxon>Parvibaculaceae</taxon>
        <taxon>Parvibaculum</taxon>
    </lineage>
</organism>
<reference evidence="4 5" key="1">
    <citation type="submission" date="2019-09" db="EMBL/GenBank/DDBJ databases">
        <title>Parvibaculum sedimenti sp. nov., isolated from sediment.</title>
        <authorList>
            <person name="Wang Y."/>
        </authorList>
    </citation>
    <scope>NUCLEOTIDE SEQUENCE [LARGE SCALE GENOMIC DNA]</scope>
    <source>
        <strain evidence="4 5">HXT-9</strain>
    </source>
</reference>
<sequence>MYLSYRRDIDGLRAIAVLPVVLFHAGFSIFRGGFVGVDVFFVISGYLITLIISAEIRENRFSVLRFYERRIRRIVPALFAVLFFTLSAGTALLLPEDLKSLSRGIIATALFGSNILFWKQSGYFDTSAELKPLLHTWSLAVEEQFYIFFPLALVLVWRWSRYWRPDFAWRLVTWTSLIISLAASIYCVGYTAALNGLSLETKSDATSPEITKHPHGAISLNQAEGMMRHGLEEQINLLLDNGKEVFLVYPIPESSYDIPSALARLAKSGGGGRRVTTQRSRIPDPES</sequence>
<dbReference type="EMBL" id="WESC01000004">
    <property type="protein sequence ID" value="KAB7741105.1"/>
    <property type="molecule type" value="Genomic_DNA"/>
</dbReference>
<dbReference type="AlphaFoldDB" id="A0A6N6VKP5"/>
<comment type="caution">
    <text evidence="4">The sequence shown here is derived from an EMBL/GenBank/DDBJ whole genome shotgun (WGS) entry which is preliminary data.</text>
</comment>
<dbReference type="GO" id="GO:0009103">
    <property type="term" value="P:lipopolysaccharide biosynthetic process"/>
    <property type="evidence" value="ECO:0007669"/>
    <property type="project" value="TreeGrafter"/>
</dbReference>
<dbReference type="RefSeq" id="WP_152215079.1">
    <property type="nucleotide sequence ID" value="NZ_WESC01000004.1"/>
</dbReference>
<protein>
    <submittedName>
        <fullName evidence="4">Acyltransferase family protein</fullName>
    </submittedName>
</protein>
<dbReference type="Proteomes" id="UP000468901">
    <property type="component" value="Unassembled WGS sequence"/>
</dbReference>
<evidence type="ECO:0000256" key="2">
    <source>
        <dbReference type="SAM" id="Phobius"/>
    </source>
</evidence>
<evidence type="ECO:0000256" key="1">
    <source>
        <dbReference type="SAM" id="MobiDB-lite"/>
    </source>
</evidence>
<keyword evidence="2" id="KW-1133">Transmembrane helix</keyword>
<feature type="transmembrane region" description="Helical" evidence="2">
    <location>
        <begin position="74"/>
        <end position="94"/>
    </location>
</feature>
<gene>
    <name evidence="4" type="ORF">F2P47_04970</name>
</gene>
<keyword evidence="4" id="KW-0012">Acyltransferase</keyword>
<dbReference type="PANTHER" id="PTHR23028:SF53">
    <property type="entry name" value="ACYL_TRANSF_3 DOMAIN-CONTAINING PROTEIN"/>
    <property type="match status" value="1"/>
</dbReference>
<keyword evidence="2" id="KW-0472">Membrane</keyword>
<keyword evidence="5" id="KW-1185">Reference proteome</keyword>
<feature type="domain" description="Acyltransferase 3" evidence="3">
    <location>
        <begin position="8"/>
        <end position="164"/>
    </location>
</feature>
<dbReference type="InterPro" id="IPR002656">
    <property type="entry name" value="Acyl_transf_3_dom"/>
</dbReference>